<name>A0A5D0RHC0_9RHOB</name>
<dbReference type="InterPro" id="IPR000671">
    <property type="entry name" value="Peptidase_A31"/>
</dbReference>
<dbReference type="SUPFAM" id="SSF53163">
    <property type="entry name" value="HybD-like"/>
    <property type="match status" value="1"/>
</dbReference>
<evidence type="ECO:0000256" key="1">
    <source>
        <dbReference type="ARBA" id="ARBA00006814"/>
    </source>
</evidence>
<keyword evidence="3" id="KW-0064">Aspartyl protease</keyword>
<evidence type="ECO:0000256" key="3">
    <source>
        <dbReference type="ARBA" id="ARBA00022750"/>
    </source>
</evidence>
<evidence type="ECO:0000313" key="6">
    <source>
        <dbReference type="EMBL" id="TYB81017.1"/>
    </source>
</evidence>
<dbReference type="GO" id="GO:0004190">
    <property type="term" value="F:aspartic-type endopeptidase activity"/>
    <property type="evidence" value="ECO:0007669"/>
    <property type="project" value="UniProtKB-KW"/>
</dbReference>
<dbReference type="InterPro" id="IPR023430">
    <property type="entry name" value="Pept_HybD-like_dom_sf"/>
</dbReference>
<organism evidence="6 7">
    <name type="scientific">Maritimibacter fusiformis</name>
    <dbReference type="NCBI Taxonomy" id="2603819"/>
    <lineage>
        <taxon>Bacteria</taxon>
        <taxon>Pseudomonadati</taxon>
        <taxon>Pseudomonadota</taxon>
        <taxon>Alphaproteobacteria</taxon>
        <taxon>Rhodobacterales</taxon>
        <taxon>Roseobacteraceae</taxon>
        <taxon>Maritimibacter</taxon>
    </lineage>
</organism>
<keyword evidence="7" id="KW-1185">Reference proteome</keyword>
<dbReference type="GO" id="GO:0016485">
    <property type="term" value="P:protein processing"/>
    <property type="evidence" value="ECO:0007669"/>
    <property type="project" value="TreeGrafter"/>
</dbReference>
<dbReference type="CDD" id="cd00518">
    <property type="entry name" value="H2MP"/>
    <property type="match status" value="1"/>
</dbReference>
<evidence type="ECO:0000256" key="4">
    <source>
        <dbReference type="ARBA" id="ARBA00022801"/>
    </source>
</evidence>
<reference evidence="6 7" key="1">
    <citation type="submission" date="2019-08" db="EMBL/GenBank/DDBJ databases">
        <title>Identification of a novel species of the genus Boseongicola.</title>
        <authorList>
            <person name="Zhang X.-Q."/>
        </authorList>
    </citation>
    <scope>NUCLEOTIDE SEQUENCE [LARGE SCALE GENOMIC DNA]</scope>
    <source>
        <strain evidence="6 7">HY14</strain>
    </source>
</reference>
<dbReference type="AlphaFoldDB" id="A0A5D0RHC0"/>
<comment type="caution">
    <text evidence="6">The sequence shown here is derived from an EMBL/GenBank/DDBJ whole genome shotgun (WGS) entry which is preliminary data.</text>
</comment>
<evidence type="ECO:0000313" key="7">
    <source>
        <dbReference type="Proteomes" id="UP000322080"/>
    </source>
</evidence>
<feature type="compositionally biased region" description="Basic and acidic residues" evidence="5">
    <location>
        <begin position="7"/>
        <end position="18"/>
    </location>
</feature>
<dbReference type="Pfam" id="PF01750">
    <property type="entry name" value="HycI"/>
    <property type="match status" value="1"/>
</dbReference>
<dbReference type="NCBIfam" id="TIGR00072">
    <property type="entry name" value="hydrog_prot"/>
    <property type="match status" value="1"/>
</dbReference>
<comment type="similarity">
    <text evidence="1">Belongs to the peptidase A31 family.</text>
</comment>
<dbReference type="EMBL" id="VSIY01000009">
    <property type="protein sequence ID" value="TYB81017.1"/>
    <property type="molecule type" value="Genomic_DNA"/>
</dbReference>
<keyword evidence="4" id="KW-0378">Hydrolase</keyword>
<dbReference type="PANTHER" id="PTHR30302">
    <property type="entry name" value="HYDROGENASE 1 MATURATION PROTEASE"/>
    <property type="match status" value="1"/>
</dbReference>
<evidence type="ECO:0000256" key="5">
    <source>
        <dbReference type="SAM" id="MobiDB-lite"/>
    </source>
</evidence>
<proteinExistence type="inferred from homology"/>
<evidence type="ECO:0000256" key="2">
    <source>
        <dbReference type="ARBA" id="ARBA00022670"/>
    </source>
</evidence>
<feature type="region of interest" description="Disordered" evidence="5">
    <location>
        <begin position="1"/>
        <end position="34"/>
    </location>
</feature>
<dbReference type="Proteomes" id="UP000322080">
    <property type="component" value="Unassembled WGS sequence"/>
</dbReference>
<keyword evidence="2 6" id="KW-0645">Protease</keyword>
<accession>A0A5D0RHC0</accession>
<dbReference type="GO" id="GO:0008047">
    <property type="term" value="F:enzyme activator activity"/>
    <property type="evidence" value="ECO:0007669"/>
    <property type="project" value="InterPro"/>
</dbReference>
<dbReference type="PANTHER" id="PTHR30302:SF1">
    <property type="entry name" value="HYDROGENASE 2 MATURATION PROTEASE"/>
    <property type="match status" value="1"/>
</dbReference>
<gene>
    <name evidence="6" type="ORF">FVF75_11270</name>
</gene>
<protein>
    <submittedName>
        <fullName evidence="6">Hydrogenase maturation protease</fullName>
    </submittedName>
</protein>
<dbReference type="Gene3D" id="3.40.50.1450">
    <property type="entry name" value="HybD-like"/>
    <property type="match status" value="1"/>
</dbReference>
<sequence length="185" mass="18849">MDENVTDFERLAPSDRPGRALPSPDPSRGIWSRKKQGRGGRALLIGIGNDFAGDDAAGRLVARGLAGAGGFDVIESHGAAADLVTAFEGRGRVVVVDACLSGARPGTLHRFDVHRDQLPGFLTSVSSHGIGVAEGVALARALDLLPGVCEIIAIEGRSFAQGAGIDPAVARAVAGLIAALPGELA</sequence>